<keyword evidence="2" id="KW-0012">Acyltransferase</keyword>
<evidence type="ECO:0000313" key="2">
    <source>
        <dbReference type="EMBL" id="MCZ8515372.1"/>
    </source>
</evidence>
<dbReference type="EMBL" id="JAQAGZ010000017">
    <property type="protein sequence ID" value="MCZ8515372.1"/>
    <property type="molecule type" value="Genomic_DNA"/>
</dbReference>
<dbReference type="Pfam" id="PF13302">
    <property type="entry name" value="Acetyltransf_3"/>
    <property type="match status" value="1"/>
</dbReference>
<dbReference type="Proteomes" id="UP001527882">
    <property type="component" value="Unassembled WGS sequence"/>
</dbReference>
<keyword evidence="2" id="KW-0808">Transferase</keyword>
<sequence>METRLSLVKPTFDLKDEYLAFYQEWMESGESMVPWVISKDPSDFQAMIQFLHDSEKEENLPDHWVPASTFWLLKEEKKIVGAVNIRHRLTEKLFHSGGHIGYGIRPTERRKGYASILLALSLQKAKDLGIADVLVVCDENNIASERTILRNGGIPDSNYVEEDGNVVKRFWIK</sequence>
<proteinExistence type="predicted"/>
<dbReference type="EC" id="2.3.1.-" evidence="2"/>
<accession>A0ABT4QET7</accession>
<dbReference type="InterPro" id="IPR016181">
    <property type="entry name" value="Acyl_CoA_acyltransferase"/>
</dbReference>
<dbReference type="SUPFAM" id="SSF55729">
    <property type="entry name" value="Acyl-CoA N-acyltransferases (Nat)"/>
    <property type="match status" value="1"/>
</dbReference>
<comment type="caution">
    <text evidence="2">The sequence shown here is derived from an EMBL/GenBank/DDBJ whole genome shotgun (WGS) entry which is preliminary data.</text>
</comment>
<reference evidence="2 3" key="1">
    <citation type="submission" date="2022-12" db="EMBL/GenBank/DDBJ databases">
        <title>Draft genome sequence of Paenibacillus sp. dW9.</title>
        <authorList>
            <person name="Choi E.-W."/>
            <person name="Kim D.-U."/>
        </authorList>
    </citation>
    <scope>NUCLEOTIDE SEQUENCE [LARGE SCALE GENOMIC DNA]</scope>
    <source>
        <strain evidence="3">dW9</strain>
    </source>
</reference>
<dbReference type="Gene3D" id="3.40.630.30">
    <property type="match status" value="1"/>
</dbReference>
<organism evidence="2 3">
    <name type="scientific">Paenibacillus gyeongsangnamensis</name>
    <dbReference type="NCBI Taxonomy" id="3388067"/>
    <lineage>
        <taxon>Bacteria</taxon>
        <taxon>Bacillati</taxon>
        <taxon>Bacillota</taxon>
        <taxon>Bacilli</taxon>
        <taxon>Bacillales</taxon>
        <taxon>Paenibacillaceae</taxon>
        <taxon>Paenibacillus</taxon>
    </lineage>
</organism>
<evidence type="ECO:0000313" key="3">
    <source>
        <dbReference type="Proteomes" id="UP001527882"/>
    </source>
</evidence>
<keyword evidence="3" id="KW-1185">Reference proteome</keyword>
<dbReference type="CDD" id="cd04301">
    <property type="entry name" value="NAT_SF"/>
    <property type="match status" value="1"/>
</dbReference>
<feature type="domain" description="N-acetyltransferase" evidence="1">
    <location>
        <begin position="34"/>
        <end position="173"/>
    </location>
</feature>
<protein>
    <submittedName>
        <fullName evidence="2">GNAT family N-acetyltransferase</fullName>
        <ecNumber evidence="2">2.3.1.-</ecNumber>
    </submittedName>
</protein>
<dbReference type="RefSeq" id="WP_269883902.1">
    <property type="nucleotide sequence ID" value="NZ_JAQAGZ010000017.1"/>
</dbReference>
<evidence type="ECO:0000259" key="1">
    <source>
        <dbReference type="PROSITE" id="PS51186"/>
    </source>
</evidence>
<name>A0ABT4QET7_9BACL</name>
<dbReference type="PROSITE" id="PS51186">
    <property type="entry name" value="GNAT"/>
    <property type="match status" value="1"/>
</dbReference>
<gene>
    <name evidence="2" type="ORF">O9H85_23765</name>
</gene>
<dbReference type="PANTHER" id="PTHR39173:SF1">
    <property type="entry name" value="ACETYLTRANSFERASE"/>
    <property type="match status" value="1"/>
</dbReference>
<dbReference type="GO" id="GO:0016746">
    <property type="term" value="F:acyltransferase activity"/>
    <property type="evidence" value="ECO:0007669"/>
    <property type="project" value="UniProtKB-KW"/>
</dbReference>
<dbReference type="InterPro" id="IPR000182">
    <property type="entry name" value="GNAT_dom"/>
</dbReference>
<dbReference type="PANTHER" id="PTHR39173">
    <property type="entry name" value="ACETYLTRANSFERASE"/>
    <property type="match status" value="1"/>
</dbReference>